<feature type="transmembrane region" description="Helical" evidence="18">
    <location>
        <begin position="252"/>
        <end position="273"/>
    </location>
</feature>
<evidence type="ECO:0000256" key="10">
    <source>
        <dbReference type="ARBA" id="ARBA00023303"/>
    </source>
</evidence>
<dbReference type="PANTHER" id="PTHR11767">
    <property type="entry name" value="INWARD RECTIFIER POTASSIUM CHANNEL"/>
    <property type="match status" value="1"/>
</dbReference>
<dbReference type="SUPFAM" id="SSF81324">
    <property type="entry name" value="Voltage-gated potassium channels"/>
    <property type="match status" value="1"/>
</dbReference>
<organism evidence="21 22">
    <name type="scientific">Brachionus calyciflorus</name>
    <dbReference type="NCBI Taxonomy" id="104777"/>
    <lineage>
        <taxon>Eukaryota</taxon>
        <taxon>Metazoa</taxon>
        <taxon>Spiralia</taxon>
        <taxon>Gnathifera</taxon>
        <taxon>Rotifera</taxon>
        <taxon>Eurotatoria</taxon>
        <taxon>Monogononta</taxon>
        <taxon>Pseudotrocha</taxon>
        <taxon>Ploima</taxon>
        <taxon>Brachionidae</taxon>
        <taxon>Brachionus</taxon>
    </lineage>
</organism>
<evidence type="ECO:0000313" key="21">
    <source>
        <dbReference type="EMBL" id="CAF0788292.1"/>
    </source>
</evidence>
<keyword evidence="2 17" id="KW-0813">Transport</keyword>
<evidence type="ECO:0000256" key="9">
    <source>
        <dbReference type="ARBA" id="ARBA00023136"/>
    </source>
</evidence>
<keyword evidence="10 17" id="KW-0407">Ion channel</keyword>
<dbReference type="FunFam" id="1.10.287.70:FF:000019">
    <property type="entry name" value="G protein-activated inward rectifier potassium channel 1"/>
    <property type="match status" value="1"/>
</dbReference>
<dbReference type="PRINTS" id="PR01320">
    <property type="entry name" value="KIRCHANNEL"/>
</dbReference>
<evidence type="ECO:0000259" key="19">
    <source>
        <dbReference type="Pfam" id="PF01007"/>
    </source>
</evidence>
<dbReference type="Pfam" id="PF17655">
    <property type="entry name" value="IRK_C"/>
    <property type="match status" value="1"/>
</dbReference>
<dbReference type="InterPro" id="IPR016449">
    <property type="entry name" value="K_chnl_inward-rec_Kir"/>
</dbReference>
<dbReference type="InterPro" id="IPR040445">
    <property type="entry name" value="Kir_TM"/>
</dbReference>
<evidence type="ECO:0000256" key="2">
    <source>
        <dbReference type="ARBA" id="ARBA00022448"/>
    </source>
</evidence>
<dbReference type="GO" id="GO:1990573">
    <property type="term" value="P:potassium ion import across plasma membrane"/>
    <property type="evidence" value="ECO:0007669"/>
    <property type="project" value="TreeGrafter"/>
</dbReference>
<evidence type="ECO:0000256" key="5">
    <source>
        <dbReference type="ARBA" id="ARBA00022882"/>
    </source>
</evidence>
<dbReference type="OrthoDB" id="273257at2759"/>
<dbReference type="EMBL" id="CAJNOC010000658">
    <property type="protein sequence ID" value="CAF0788292.1"/>
    <property type="molecule type" value="Genomic_DNA"/>
</dbReference>
<dbReference type="InterPro" id="IPR041647">
    <property type="entry name" value="IRK_C"/>
</dbReference>
<evidence type="ECO:0000256" key="7">
    <source>
        <dbReference type="ARBA" id="ARBA00022989"/>
    </source>
</evidence>
<evidence type="ECO:0000313" key="22">
    <source>
        <dbReference type="Proteomes" id="UP000663879"/>
    </source>
</evidence>
<dbReference type="AlphaFoldDB" id="A0A813S058"/>
<evidence type="ECO:0000256" key="13">
    <source>
        <dbReference type="ARBA" id="ARBA00062687"/>
    </source>
</evidence>
<keyword evidence="22" id="KW-1185">Reference proteome</keyword>
<dbReference type="Gene3D" id="1.10.287.70">
    <property type="match status" value="1"/>
</dbReference>
<dbReference type="PANTHER" id="PTHR11767:SF102">
    <property type="entry name" value="INWARDLY RECTIFYING POTASSIUM CHANNEL 1, ISOFORM F"/>
    <property type="match status" value="1"/>
</dbReference>
<gene>
    <name evidence="21" type="ORF">OXX778_LOCUS5830</name>
</gene>
<dbReference type="FunFam" id="2.60.40.1400:FF:000001">
    <property type="entry name" value="G protein-activated inward rectifier potassium channel 2"/>
    <property type="match status" value="1"/>
</dbReference>
<evidence type="ECO:0000256" key="12">
    <source>
        <dbReference type="ARBA" id="ARBA00061604"/>
    </source>
</evidence>
<dbReference type="SUPFAM" id="SSF81296">
    <property type="entry name" value="E set domains"/>
    <property type="match status" value="1"/>
</dbReference>
<keyword evidence="4 17" id="KW-0812">Transmembrane</keyword>
<comment type="subunit">
    <text evidence="13">Associates with KCNJ3/GIRK1 to form a G-protein-activated heteromultimer pore-forming unit. Interacts (via PDZ-binding motif) with SNX27 (via PDZ domain); the interaction is required when endocytosed to prevent degradation in lysosomes and promote recycling to the plasma membrane.</text>
</comment>
<comment type="subcellular location">
    <subcellularLocation>
        <location evidence="1 17">Membrane</location>
        <topology evidence="1 17">Multi-pass membrane protein</topology>
    </subcellularLocation>
</comment>
<keyword evidence="9 18" id="KW-0472">Membrane</keyword>
<dbReference type="Gene3D" id="2.60.40.1400">
    <property type="entry name" value="G protein-activated inward rectifier potassium channel 1"/>
    <property type="match status" value="1"/>
</dbReference>
<feature type="non-terminal residue" evidence="21">
    <location>
        <position position="1"/>
    </location>
</feature>
<evidence type="ECO:0000256" key="3">
    <source>
        <dbReference type="ARBA" id="ARBA00022538"/>
    </source>
</evidence>
<accession>A0A813S058</accession>
<keyword evidence="8 17" id="KW-0406">Ion transport</keyword>
<dbReference type="GO" id="GO:0034702">
    <property type="term" value="C:monoatomic ion channel complex"/>
    <property type="evidence" value="ECO:0007669"/>
    <property type="project" value="UniProtKB-KW"/>
</dbReference>
<dbReference type="Proteomes" id="UP000663879">
    <property type="component" value="Unassembled WGS sequence"/>
</dbReference>
<dbReference type="GO" id="GO:0034765">
    <property type="term" value="P:regulation of monoatomic ion transmembrane transport"/>
    <property type="evidence" value="ECO:0007669"/>
    <property type="project" value="TreeGrafter"/>
</dbReference>
<evidence type="ECO:0000256" key="17">
    <source>
        <dbReference type="RuleBase" id="RU003822"/>
    </source>
</evidence>
<dbReference type="InterPro" id="IPR014756">
    <property type="entry name" value="Ig_E-set"/>
</dbReference>
<dbReference type="GO" id="GO:0005242">
    <property type="term" value="F:inward rectifier potassium channel activity"/>
    <property type="evidence" value="ECO:0007669"/>
    <property type="project" value="InterPro"/>
</dbReference>
<evidence type="ECO:0000256" key="6">
    <source>
        <dbReference type="ARBA" id="ARBA00022958"/>
    </source>
</evidence>
<keyword evidence="6 17" id="KW-0630">Potassium</keyword>
<feature type="domain" description="Potassium channel inwardly rectifying transmembrane" evidence="19">
    <location>
        <begin position="217"/>
        <end position="354"/>
    </location>
</feature>
<reference evidence="21" key="1">
    <citation type="submission" date="2021-02" db="EMBL/GenBank/DDBJ databases">
        <authorList>
            <person name="Nowell W R."/>
        </authorList>
    </citation>
    <scope>NUCLEOTIDE SEQUENCE</scope>
    <source>
        <strain evidence="21">Ploen Becks lab</strain>
    </source>
</reference>
<evidence type="ECO:0000256" key="11">
    <source>
        <dbReference type="ARBA" id="ARBA00034430"/>
    </source>
</evidence>
<evidence type="ECO:0000256" key="1">
    <source>
        <dbReference type="ARBA" id="ARBA00004141"/>
    </source>
</evidence>
<keyword evidence="7 18" id="KW-1133">Transmembrane helix</keyword>
<dbReference type="GO" id="GO:0005886">
    <property type="term" value="C:plasma membrane"/>
    <property type="evidence" value="ECO:0007669"/>
    <property type="project" value="TreeGrafter"/>
</dbReference>
<dbReference type="InterPro" id="IPR013518">
    <property type="entry name" value="K_chnl_inward-rec_Kir_cyto"/>
</dbReference>
<evidence type="ECO:0000256" key="18">
    <source>
        <dbReference type="SAM" id="Phobius"/>
    </source>
</evidence>
<evidence type="ECO:0000256" key="4">
    <source>
        <dbReference type="ARBA" id="ARBA00022692"/>
    </source>
</evidence>
<comment type="similarity">
    <text evidence="12">Belongs to the inward rectifier-type potassium channel (TC 1.A.2.1) family. KCNJ9 subfamily.</text>
</comment>
<keyword evidence="3 17" id="KW-0633">Potassium transport</keyword>
<evidence type="ECO:0000256" key="14">
    <source>
        <dbReference type="ARBA" id="ARBA00072191"/>
    </source>
</evidence>
<dbReference type="Pfam" id="PF01007">
    <property type="entry name" value="IRK"/>
    <property type="match status" value="1"/>
</dbReference>
<sequence length="647" mass="73813">NQPISIKITDHLTPNHTNHNEVITQKKLNFPVTTDMKNISKCDSNESQTNQRLKTILINSNNNKSINNLSENFLDIQIPNTTRQSVSFSIDTPKTDEFKPNYIQQDSTTPLISDNQTSDRLTITPGISTSFTSSTINTNLNTSLTPLLNRQYSQTPLRVLNKTKGSKAMRIMGSNSANGLTPNGFLRNSNSSGAVSLKSTSSMRSSKKQQQKRLFFKNGNINISRCNIDKRRRRYLTDIFTTLIDLKWRYNILVFALGFFVSWTFFAICWYLISYFHGDLDTSVQNRTVCISGINGFAGAILFSIETQQTIGYGVRFTTEKCPEAIFVMMIQSSVGVMIQSFMVGVVFAKLSRPKKRSETLMFSKNAVISLRDGRLSLICRVGDMRKSHIVEAHVRMYLIKKKVTQEGEIMPLHMYDLNVGWDKGLDRLFLVWPLTIEHIIDENSPFWTITADDLRKERFELAVILEGIVESTGMTTQARTSYLVNEILWGHRFEKLITFQKEDGTYKIDYSRFDTTVPIDTPTCSAKELAELKEQENYFSFSNLNESNLSTSFNNDLRKRRVDKDGEENLEENNKLNDLGNNIRMIVEDHSDPNQKFDFDLVNYNNVLNSTPNTTASMTVLSNTSSTNQLILNNENDLSFFNKLKI</sequence>
<name>A0A813S058_9BILA</name>
<evidence type="ECO:0000259" key="20">
    <source>
        <dbReference type="Pfam" id="PF17655"/>
    </source>
</evidence>
<feature type="transmembrane region" description="Helical" evidence="18">
    <location>
        <begin position="325"/>
        <end position="349"/>
    </location>
</feature>
<comment type="catalytic activity">
    <reaction evidence="11">
        <text>K(+)(in) = K(+)(out)</text>
        <dbReference type="Rhea" id="RHEA:29463"/>
        <dbReference type="ChEBI" id="CHEBI:29103"/>
    </reaction>
</comment>
<evidence type="ECO:0000256" key="16">
    <source>
        <dbReference type="ARBA" id="ARBA00081071"/>
    </source>
</evidence>
<evidence type="ECO:0000256" key="15">
    <source>
        <dbReference type="ARBA" id="ARBA00076077"/>
    </source>
</evidence>
<keyword evidence="5 17" id="KW-0851">Voltage-gated channel</keyword>
<proteinExistence type="inferred from homology"/>
<evidence type="ECO:0000256" key="8">
    <source>
        <dbReference type="ARBA" id="ARBA00023065"/>
    </source>
</evidence>
<comment type="caution">
    <text evidence="21">The sequence shown here is derived from an EMBL/GenBank/DDBJ whole genome shotgun (WGS) entry which is preliminary data.</text>
</comment>
<protein>
    <recommendedName>
        <fullName evidence="14">G protein-activated inward rectifier potassium channel 3</fullName>
    </recommendedName>
    <alternativeName>
        <fullName evidence="16">Inward rectifier K(+) channel Kir3.3</fullName>
    </alternativeName>
    <alternativeName>
        <fullName evidence="15">Potassium channel, inwardly rectifying subfamily J member 9</fullName>
    </alternativeName>
</protein>
<feature type="domain" description="Inward rectifier potassium channel C-terminal" evidence="20">
    <location>
        <begin position="361"/>
        <end position="534"/>
    </location>
</feature>